<evidence type="ECO:0000256" key="6">
    <source>
        <dbReference type="ARBA" id="ARBA00022927"/>
    </source>
</evidence>
<dbReference type="PANTHER" id="PTHR10527">
    <property type="entry name" value="IMPORTIN BETA"/>
    <property type="match status" value="1"/>
</dbReference>
<keyword evidence="10" id="KW-1185">Reference proteome</keyword>
<protein>
    <submittedName>
        <fullName evidence="9">Putative importin-5</fullName>
    </submittedName>
</protein>
<evidence type="ECO:0000256" key="1">
    <source>
        <dbReference type="ARBA" id="ARBA00004123"/>
    </source>
</evidence>
<keyword evidence="7" id="KW-0539">Nucleus</keyword>
<dbReference type="InterPro" id="IPR057672">
    <property type="entry name" value="TPR_IPO4/5"/>
</dbReference>
<accession>A0A8K0MXW1</accession>
<comment type="subcellular location">
    <subcellularLocation>
        <location evidence="2">Cytoplasm</location>
    </subcellularLocation>
    <subcellularLocation>
        <location evidence="1">Nucleus</location>
    </subcellularLocation>
</comment>
<feature type="domain" description="IPO4/5-like TPR repeats" evidence="8">
    <location>
        <begin position="124"/>
        <end position="283"/>
    </location>
</feature>
<dbReference type="InterPro" id="IPR040122">
    <property type="entry name" value="Importin_beta"/>
</dbReference>
<dbReference type="Proteomes" id="UP000797356">
    <property type="component" value="Chromosome 3"/>
</dbReference>
<keyword evidence="3" id="KW-0813">Transport</keyword>
<dbReference type="Pfam" id="PF25780">
    <property type="entry name" value="TPR_IPO5"/>
    <property type="match status" value="1"/>
</dbReference>
<dbReference type="Pfam" id="PF18808">
    <property type="entry name" value="Importin_rep_4"/>
    <property type="match status" value="1"/>
</dbReference>
<keyword evidence="4" id="KW-0963">Cytoplasm</keyword>
<dbReference type="OrthoDB" id="761029at2759"/>
<dbReference type="GO" id="GO:0005634">
    <property type="term" value="C:nucleus"/>
    <property type="evidence" value="ECO:0007669"/>
    <property type="project" value="UniProtKB-SubCell"/>
</dbReference>
<dbReference type="AlphaFoldDB" id="A0A8K0MXW1"/>
<comment type="caution">
    <text evidence="9">The sequence shown here is derived from an EMBL/GenBank/DDBJ whole genome shotgun (WGS) entry which is preliminary data.</text>
</comment>
<dbReference type="InterPro" id="IPR041653">
    <property type="entry name" value="Importin_rep_4"/>
</dbReference>
<evidence type="ECO:0000313" key="9">
    <source>
        <dbReference type="EMBL" id="KAG1334152.1"/>
    </source>
</evidence>
<evidence type="ECO:0000256" key="7">
    <source>
        <dbReference type="ARBA" id="ARBA00023242"/>
    </source>
</evidence>
<organism evidence="9 10">
    <name type="scientific">Cocos nucifera</name>
    <name type="common">Coconut palm</name>
    <dbReference type="NCBI Taxonomy" id="13894"/>
    <lineage>
        <taxon>Eukaryota</taxon>
        <taxon>Viridiplantae</taxon>
        <taxon>Streptophyta</taxon>
        <taxon>Embryophyta</taxon>
        <taxon>Tracheophyta</taxon>
        <taxon>Spermatophyta</taxon>
        <taxon>Magnoliopsida</taxon>
        <taxon>Liliopsida</taxon>
        <taxon>Arecaceae</taxon>
        <taxon>Arecoideae</taxon>
        <taxon>Cocoseae</taxon>
        <taxon>Attaleinae</taxon>
        <taxon>Cocos</taxon>
    </lineage>
</organism>
<proteinExistence type="predicted"/>
<dbReference type="InterPro" id="IPR011989">
    <property type="entry name" value="ARM-like"/>
</dbReference>
<name>A0A8K0MXW1_COCNU</name>
<evidence type="ECO:0000259" key="8">
    <source>
        <dbReference type="Pfam" id="PF25780"/>
    </source>
</evidence>
<evidence type="ECO:0000256" key="4">
    <source>
        <dbReference type="ARBA" id="ARBA00022490"/>
    </source>
</evidence>
<reference evidence="9" key="2">
    <citation type="submission" date="2019-07" db="EMBL/GenBank/DDBJ databases">
        <authorList>
            <person name="Yang Y."/>
            <person name="Bocs S."/>
            <person name="Baudouin L."/>
        </authorList>
    </citation>
    <scope>NUCLEOTIDE SEQUENCE</scope>
    <source>
        <tissue evidence="9">Spear leaf of Hainan Tall coconut</tissue>
    </source>
</reference>
<dbReference type="InterPro" id="IPR016024">
    <property type="entry name" value="ARM-type_fold"/>
</dbReference>
<evidence type="ECO:0000313" key="10">
    <source>
        <dbReference type="Proteomes" id="UP000797356"/>
    </source>
</evidence>
<dbReference type="GO" id="GO:0006606">
    <property type="term" value="P:protein import into nucleus"/>
    <property type="evidence" value="ECO:0007669"/>
    <property type="project" value="InterPro"/>
</dbReference>
<sequence>MEQEQQQQVAAILGAADPAPFEALVSQLMSSANEQRSQAEALFNLCRDRHPDALALKLAHLLHSSSRVEIRAMSAILLRKVLTRGSSSSDAAAVSPSYLWPRLSPATQSSLKSLLLSAAQREDSKSIAKKLCDTVSELASSLLPDDAWPELLPFMFQAVTSTDVPRLQESALLIFSQLAQYIGDVLLPHLSTLHGVFLSSLSHHSPPDVRIAALGATINFIQCLPSAADRDRFQDLLPAMMRTLTEALNSGQEATAQEALELLIELASTEPRFLRLQLPDVVSAMLQIAEADRLEDGTRHLAVEFVITLAEARDRAPGMMRRLPQYIGRLFAVLMKMLLDIQDEPAWHSAETEDEDAGETSNYSVGQECLDRLSIALGGNTIVPVVSELLPAYLAAPEWQKHHAALIMLAQIAEGCSKILCGGKDLATEQTASRMINLLRQLQQTLPPSVLASTWSSLQPQQQLALHSVLSS</sequence>
<gene>
    <name evidence="9" type="ORF">COCNU_03G002710</name>
</gene>
<evidence type="ECO:0000256" key="2">
    <source>
        <dbReference type="ARBA" id="ARBA00004496"/>
    </source>
</evidence>
<keyword evidence="6" id="KW-0653">Protein transport</keyword>
<evidence type="ECO:0000256" key="3">
    <source>
        <dbReference type="ARBA" id="ARBA00022448"/>
    </source>
</evidence>
<dbReference type="EMBL" id="CM017874">
    <property type="protein sequence ID" value="KAG1334152.1"/>
    <property type="molecule type" value="Genomic_DNA"/>
</dbReference>
<evidence type="ECO:0000256" key="5">
    <source>
        <dbReference type="ARBA" id="ARBA00022737"/>
    </source>
</evidence>
<dbReference type="SUPFAM" id="SSF48371">
    <property type="entry name" value="ARM repeat"/>
    <property type="match status" value="1"/>
</dbReference>
<keyword evidence="5" id="KW-0677">Repeat</keyword>
<dbReference type="GO" id="GO:0005737">
    <property type="term" value="C:cytoplasm"/>
    <property type="evidence" value="ECO:0007669"/>
    <property type="project" value="UniProtKB-SubCell"/>
</dbReference>
<dbReference type="Gene3D" id="1.25.10.10">
    <property type="entry name" value="Leucine-rich Repeat Variant"/>
    <property type="match status" value="1"/>
</dbReference>
<reference evidence="9" key="1">
    <citation type="journal article" date="2017" name="Gigascience">
        <title>The genome draft of coconut (Cocos nucifera).</title>
        <authorList>
            <person name="Xiao Y."/>
            <person name="Xu P."/>
            <person name="Fan H."/>
            <person name="Baudouin L."/>
            <person name="Xia W."/>
            <person name="Bocs S."/>
            <person name="Xu J."/>
            <person name="Li Q."/>
            <person name="Guo A."/>
            <person name="Zhou L."/>
            <person name="Li J."/>
            <person name="Wu Y."/>
            <person name="Ma Z."/>
            <person name="Armero A."/>
            <person name="Issali A.E."/>
            <person name="Liu N."/>
            <person name="Peng M."/>
            <person name="Yang Y."/>
        </authorList>
    </citation>
    <scope>NUCLEOTIDE SEQUENCE</scope>
    <source>
        <tissue evidence="9">Spear leaf of Hainan Tall coconut</tissue>
    </source>
</reference>